<dbReference type="NCBIfam" id="TIGR03300">
    <property type="entry name" value="assembly_YfgL"/>
    <property type="match status" value="1"/>
</dbReference>
<keyword evidence="3 4" id="KW-0998">Cell outer membrane</keyword>
<dbReference type="Pfam" id="PF13360">
    <property type="entry name" value="PQQ_2"/>
    <property type="match status" value="1"/>
</dbReference>
<gene>
    <name evidence="4 6" type="primary">bamB</name>
    <name evidence="6" type="ORF">DD666_04090</name>
</gene>
<keyword evidence="1 4" id="KW-0732">Signal</keyword>
<evidence type="ECO:0000256" key="3">
    <source>
        <dbReference type="ARBA" id="ARBA00023237"/>
    </source>
</evidence>
<accession>A0A356LCM2</accession>
<dbReference type="Gene3D" id="2.130.10.10">
    <property type="entry name" value="YVTN repeat-like/Quinoprotein amine dehydrogenase"/>
    <property type="match status" value="1"/>
</dbReference>
<comment type="similarity">
    <text evidence="4">Belongs to the BamB family.</text>
</comment>
<dbReference type="SUPFAM" id="SSF50998">
    <property type="entry name" value="Quinoprotein alcohol dehydrogenase-like"/>
    <property type="match status" value="1"/>
</dbReference>
<dbReference type="InterPro" id="IPR011047">
    <property type="entry name" value="Quinoprotein_ADH-like_sf"/>
</dbReference>
<comment type="subunit">
    <text evidence="4">Part of the Bam complex.</text>
</comment>
<evidence type="ECO:0000259" key="5">
    <source>
        <dbReference type="Pfam" id="PF13360"/>
    </source>
</evidence>
<dbReference type="InterPro" id="IPR017687">
    <property type="entry name" value="BamB"/>
</dbReference>
<dbReference type="GO" id="GO:0043165">
    <property type="term" value="P:Gram-negative-bacterium-type cell outer membrane assembly"/>
    <property type="evidence" value="ECO:0007669"/>
    <property type="project" value="UniProtKB-UniRule"/>
</dbReference>
<dbReference type="PANTHER" id="PTHR34512">
    <property type="entry name" value="CELL SURFACE PROTEIN"/>
    <property type="match status" value="1"/>
</dbReference>
<evidence type="ECO:0000256" key="1">
    <source>
        <dbReference type="ARBA" id="ARBA00022729"/>
    </source>
</evidence>
<dbReference type="Proteomes" id="UP000264036">
    <property type="component" value="Unassembled WGS sequence"/>
</dbReference>
<evidence type="ECO:0000313" key="7">
    <source>
        <dbReference type="Proteomes" id="UP000264036"/>
    </source>
</evidence>
<dbReference type="AlphaFoldDB" id="A0A356LCM2"/>
<dbReference type="InterPro" id="IPR002372">
    <property type="entry name" value="PQQ_rpt_dom"/>
</dbReference>
<organism evidence="6 7">
    <name type="scientific">Advenella kashmirensis</name>
    <dbReference type="NCBI Taxonomy" id="310575"/>
    <lineage>
        <taxon>Bacteria</taxon>
        <taxon>Pseudomonadati</taxon>
        <taxon>Pseudomonadota</taxon>
        <taxon>Betaproteobacteria</taxon>
        <taxon>Burkholderiales</taxon>
        <taxon>Alcaligenaceae</taxon>
    </lineage>
</organism>
<dbReference type="GO" id="GO:0009279">
    <property type="term" value="C:cell outer membrane"/>
    <property type="evidence" value="ECO:0007669"/>
    <property type="project" value="UniProtKB-SubCell"/>
</dbReference>
<dbReference type="GO" id="GO:0051205">
    <property type="term" value="P:protein insertion into membrane"/>
    <property type="evidence" value="ECO:0007669"/>
    <property type="project" value="UniProtKB-UniRule"/>
</dbReference>
<comment type="function">
    <text evidence="4">Part of the outer membrane protein assembly complex, which is involved in assembly and insertion of beta-barrel proteins into the outer membrane.</text>
</comment>
<dbReference type="EMBL" id="DOEK01000005">
    <property type="protein sequence ID" value="HBP28579.1"/>
    <property type="molecule type" value="Genomic_DNA"/>
</dbReference>
<evidence type="ECO:0000256" key="2">
    <source>
        <dbReference type="ARBA" id="ARBA00023136"/>
    </source>
</evidence>
<dbReference type="PANTHER" id="PTHR34512:SF30">
    <property type="entry name" value="OUTER MEMBRANE PROTEIN ASSEMBLY FACTOR BAMB"/>
    <property type="match status" value="1"/>
</dbReference>
<dbReference type="InterPro" id="IPR018391">
    <property type="entry name" value="PQQ_b-propeller_rpt"/>
</dbReference>
<protein>
    <recommendedName>
        <fullName evidence="4">Outer membrane protein assembly factor BamB</fullName>
    </recommendedName>
</protein>
<feature type="domain" description="Pyrrolo-quinoline quinone repeat" evidence="5">
    <location>
        <begin position="79"/>
        <end position="311"/>
    </location>
</feature>
<evidence type="ECO:0000313" key="6">
    <source>
        <dbReference type="EMBL" id="HBP28579.1"/>
    </source>
</evidence>
<comment type="subcellular location">
    <subcellularLocation>
        <location evidence="4">Cell outer membrane</location>
    </subcellularLocation>
</comment>
<name>A0A356LCM2_9BURK</name>
<feature type="signal peptide" evidence="4">
    <location>
        <begin position="1"/>
        <end position="28"/>
    </location>
</feature>
<dbReference type="HAMAP" id="MF_00923">
    <property type="entry name" value="OM_assembly_BamB"/>
    <property type="match status" value="1"/>
</dbReference>
<dbReference type="InterPro" id="IPR015943">
    <property type="entry name" value="WD40/YVTN_repeat-like_dom_sf"/>
</dbReference>
<feature type="chain" id="PRO_5017089204" description="Outer membrane protein assembly factor BamB" evidence="4">
    <location>
        <begin position="29"/>
        <end position="385"/>
    </location>
</feature>
<keyword evidence="2 4" id="KW-0472">Membrane</keyword>
<sequence length="385" mass="39578" precursor="true">MMFQHMPRRFLKLTVLVGALALGGCSLFETPSQFEPVDLTEYTQTTVPAAAWSASIGSGGGVGFAPAVAGDSVLAATPDGSVARVALSNGAVQWKTSVGDALSAGVGSDGNIAVVAAPDGKITALDMAGKPLWTAKASTRVSTPPAVGQGVVVVRADDYRVQGFDAGSGELLWNYQRTNAALALRAVSRMIIDKGNVLVAVPSGRLVALDLKTGRLQWDVLAGPIRGVTDLDSVTDVVGAPVLVGNGVCVATYQGNAGCYTPGRGDGQALWSQPFSSATGVTLNNNSLYATGIHGEVVRMALGNGQQQWINQVLKNRGLTNAVSNGNVVAVGDYEGYIHYLSDADGHLLGRSEFGGDPMLSPLTVTAQGILVQTGAGNLVMLGAR</sequence>
<comment type="caution">
    <text evidence="6">The sequence shown here is derived from an EMBL/GenBank/DDBJ whole genome shotgun (WGS) entry which is preliminary data.</text>
</comment>
<reference evidence="6 7" key="1">
    <citation type="journal article" date="2018" name="Nat. Biotechnol.">
        <title>A standardized bacterial taxonomy based on genome phylogeny substantially revises the tree of life.</title>
        <authorList>
            <person name="Parks D.H."/>
            <person name="Chuvochina M."/>
            <person name="Waite D.W."/>
            <person name="Rinke C."/>
            <person name="Skarshewski A."/>
            <person name="Chaumeil P.A."/>
            <person name="Hugenholtz P."/>
        </authorList>
    </citation>
    <scope>NUCLEOTIDE SEQUENCE [LARGE SCALE GENOMIC DNA]</scope>
    <source>
        <strain evidence="6">UBA10707</strain>
    </source>
</reference>
<proteinExistence type="inferred from homology"/>
<evidence type="ECO:0000256" key="4">
    <source>
        <dbReference type="HAMAP-Rule" id="MF_00923"/>
    </source>
</evidence>
<dbReference type="SMART" id="SM00564">
    <property type="entry name" value="PQQ"/>
    <property type="match status" value="6"/>
</dbReference>